<comment type="caution">
    <text evidence="7">The sequence shown here is derived from an EMBL/GenBank/DDBJ whole genome shotgun (WGS) entry which is preliminary data.</text>
</comment>
<dbReference type="Pfam" id="PF05362">
    <property type="entry name" value="Lon_C"/>
    <property type="match status" value="1"/>
</dbReference>
<keyword evidence="8" id="KW-1185">Reference proteome</keyword>
<feature type="domain" description="Sigma-54 factor interaction" evidence="5">
    <location>
        <begin position="192"/>
        <end position="373"/>
    </location>
</feature>
<dbReference type="PRINTS" id="PR00830">
    <property type="entry name" value="ENDOLAPTASE"/>
</dbReference>
<dbReference type="Gene3D" id="3.40.50.300">
    <property type="entry name" value="P-loop containing nucleotide triphosphate hydrolases"/>
    <property type="match status" value="2"/>
</dbReference>
<dbReference type="NCBIfam" id="TIGR02903">
    <property type="entry name" value="spore_lon_C"/>
    <property type="match status" value="1"/>
</dbReference>
<feature type="active site" evidence="3">
    <location>
        <position position="588"/>
    </location>
</feature>
<name>A0ABU3P2M6_9FIRM</name>
<gene>
    <name evidence="7" type="primary">lonC</name>
    <name evidence="7" type="ORF">Q4T40_18795</name>
</gene>
<dbReference type="InterPro" id="IPR027065">
    <property type="entry name" value="Lon_Prtase"/>
</dbReference>
<keyword evidence="1 3" id="KW-0645">Protease</keyword>
<evidence type="ECO:0000256" key="3">
    <source>
        <dbReference type="PROSITE-ProRule" id="PRU01122"/>
    </source>
</evidence>
<dbReference type="Gene3D" id="3.30.230.10">
    <property type="match status" value="1"/>
</dbReference>
<proteinExistence type="inferred from homology"/>
<dbReference type="PROSITE" id="PS51786">
    <property type="entry name" value="LON_PROTEOLYTIC"/>
    <property type="match status" value="1"/>
</dbReference>
<dbReference type="InterPro" id="IPR003959">
    <property type="entry name" value="ATPase_AAA_core"/>
</dbReference>
<evidence type="ECO:0000313" key="7">
    <source>
        <dbReference type="EMBL" id="MDT8903283.1"/>
    </source>
</evidence>
<dbReference type="PROSITE" id="PS50045">
    <property type="entry name" value="SIGMA54_INTERACT_4"/>
    <property type="match status" value="1"/>
</dbReference>
<dbReference type="InterPro" id="IPR027417">
    <property type="entry name" value="P-loop_NTPase"/>
</dbReference>
<dbReference type="InterPro" id="IPR002078">
    <property type="entry name" value="Sigma_54_int"/>
</dbReference>
<comment type="similarity">
    <text evidence="3">Belongs to the peptidase S16 family.</text>
</comment>
<dbReference type="EMBL" id="JAUOZS010000001">
    <property type="protein sequence ID" value="MDT8903283.1"/>
    <property type="molecule type" value="Genomic_DNA"/>
</dbReference>
<evidence type="ECO:0000313" key="8">
    <source>
        <dbReference type="Proteomes" id="UP001254848"/>
    </source>
</evidence>
<feature type="coiled-coil region" evidence="4">
    <location>
        <begin position="85"/>
        <end position="112"/>
    </location>
</feature>
<dbReference type="InterPro" id="IPR008269">
    <property type="entry name" value="Lon_proteolytic"/>
</dbReference>
<evidence type="ECO:0000259" key="5">
    <source>
        <dbReference type="PROSITE" id="PS50045"/>
    </source>
</evidence>
<dbReference type="RefSeq" id="WP_413781743.1">
    <property type="nucleotide sequence ID" value="NZ_JAUOZS010000001.1"/>
</dbReference>
<dbReference type="GO" id="GO:0006508">
    <property type="term" value="P:proteolysis"/>
    <property type="evidence" value="ECO:0007669"/>
    <property type="project" value="UniProtKB-KW"/>
</dbReference>
<accession>A0ABU3P2M6</accession>
<dbReference type="CDD" id="cd00009">
    <property type="entry name" value="AAA"/>
    <property type="match status" value="1"/>
</dbReference>
<dbReference type="PANTHER" id="PTHR10046">
    <property type="entry name" value="ATP DEPENDENT LON PROTEASE FAMILY MEMBER"/>
    <property type="match status" value="1"/>
</dbReference>
<feature type="domain" description="Lon proteolytic" evidence="6">
    <location>
        <begin position="461"/>
        <end position="635"/>
    </location>
</feature>
<dbReference type="SUPFAM" id="SSF54211">
    <property type="entry name" value="Ribosomal protein S5 domain 2-like"/>
    <property type="match status" value="1"/>
</dbReference>
<keyword evidence="3" id="KW-0378">Hydrolase</keyword>
<dbReference type="InterPro" id="IPR014252">
    <property type="entry name" value="Spore_LonC"/>
</dbReference>
<dbReference type="InterPro" id="IPR020568">
    <property type="entry name" value="Ribosomal_Su5_D2-typ_SF"/>
</dbReference>
<reference evidence="7 8" key="1">
    <citation type="submission" date="2023-07" db="EMBL/GenBank/DDBJ databases">
        <title>The novel representative of Negativicutes class, Anaeroselena agilis gen. nov. sp. nov.</title>
        <authorList>
            <person name="Prokofeva M.I."/>
            <person name="Elcheninov A.G."/>
            <person name="Klyukina A."/>
            <person name="Kublanov I.V."/>
            <person name="Frolov E.N."/>
            <person name="Podosokorskaya O.A."/>
        </authorList>
    </citation>
    <scope>NUCLEOTIDE SEQUENCE [LARGE SCALE GENOMIC DNA]</scope>
    <source>
        <strain evidence="7 8">4137-cl</strain>
    </source>
</reference>
<dbReference type="PROSITE" id="PS00676">
    <property type="entry name" value="SIGMA54_INTERACT_2"/>
    <property type="match status" value="1"/>
</dbReference>
<evidence type="ECO:0000256" key="4">
    <source>
        <dbReference type="SAM" id="Coils"/>
    </source>
</evidence>
<dbReference type="InterPro" id="IPR025943">
    <property type="entry name" value="Sigma_54_int_dom_ATP-bd_2"/>
</dbReference>
<dbReference type="SMART" id="SM00382">
    <property type="entry name" value="AAA"/>
    <property type="match status" value="1"/>
</dbReference>
<dbReference type="EC" id="3.4.21.53" evidence="3"/>
<evidence type="ECO:0000256" key="1">
    <source>
        <dbReference type="ARBA" id="ARBA00022670"/>
    </source>
</evidence>
<feature type="active site" evidence="3">
    <location>
        <position position="545"/>
    </location>
</feature>
<dbReference type="InterPro" id="IPR003593">
    <property type="entry name" value="AAA+_ATPase"/>
</dbReference>
<evidence type="ECO:0000256" key="2">
    <source>
        <dbReference type="ARBA" id="ARBA00022825"/>
    </source>
</evidence>
<protein>
    <recommendedName>
        <fullName evidence="3">endopeptidase La</fullName>
        <ecNumber evidence="3">3.4.21.53</ecNumber>
    </recommendedName>
</protein>
<dbReference type="GO" id="GO:0008233">
    <property type="term" value="F:peptidase activity"/>
    <property type="evidence" value="ECO:0007669"/>
    <property type="project" value="UniProtKB-KW"/>
</dbReference>
<organism evidence="7 8">
    <name type="scientific">Anaeroselena agilis</name>
    <dbReference type="NCBI Taxonomy" id="3063788"/>
    <lineage>
        <taxon>Bacteria</taxon>
        <taxon>Bacillati</taxon>
        <taxon>Bacillota</taxon>
        <taxon>Negativicutes</taxon>
        <taxon>Acetonemataceae</taxon>
        <taxon>Anaeroselena</taxon>
    </lineage>
</organism>
<keyword evidence="2 3" id="KW-0720">Serine protease</keyword>
<dbReference type="Pfam" id="PF00004">
    <property type="entry name" value="AAA"/>
    <property type="match status" value="1"/>
</dbReference>
<sequence length="641" mass="69986">MKNFFNKFIPQRPGTVRDTEAEQLKRRVASLYGLYSGLIGSEKVVLKAGKLDALGLLRSDSLPERVLALQKLVFEDPTVNKLPSLDEIPALLEEIEDELADLMARRAVEDKLEKKIAERMEERHREYVQEIKMQVLKEEEDNVETPQTLKKYAILEKLEQKKLTKSAMEQLRPGSLGEIVGQERAIEALRAKLASPYPQHLILYGPPGVGKTTAARLVLEEAKKLQYTPFAKDAAFVEVDGTTLRWDPRDMTNPLLGSVHDPIYQGARRDLADTGVPEPKPGLATDAHGGILFIDEIGEMDPMLQNKLLKVLEDKRVFFDSAYYDPSDPNVPKYIKKLFEEGAPADFILIGATTRDAREITPAIRSRCAEIYFEPLTPKHIEEIVYNAAQKLGVAVHPDIPRLIGEYTIEGRKAINILADAYGLALYRGETGQITIDIEDIYKVAQVSRLSPFVNLKATATGEVGKIFGLGVAGYLGSVLEIEAVAFPAAEKGKGRIRFNDTAGSMAKDSVFNAAAVVRKITGQDPADYDIHVNIIGGGRIDGPSAGTAIVAALVSAITGRSIRQDCAVTGEVSIQGRVKGVGGVFEKAFGAKQAGITTIIIPKENEKDIPAGHLGLDIRPVETVDEALAVLFAASESVSA</sequence>
<dbReference type="Proteomes" id="UP001254848">
    <property type="component" value="Unassembled WGS sequence"/>
</dbReference>
<dbReference type="SUPFAM" id="SSF52540">
    <property type="entry name" value="P-loop containing nucleoside triphosphate hydrolases"/>
    <property type="match status" value="1"/>
</dbReference>
<evidence type="ECO:0000259" key="6">
    <source>
        <dbReference type="PROSITE" id="PS51786"/>
    </source>
</evidence>
<dbReference type="InterPro" id="IPR014721">
    <property type="entry name" value="Ribsml_uS5_D2-typ_fold_subgr"/>
</dbReference>
<comment type="catalytic activity">
    <reaction evidence="3">
        <text>Hydrolysis of proteins in presence of ATP.</text>
        <dbReference type="EC" id="3.4.21.53"/>
    </reaction>
</comment>
<keyword evidence="4" id="KW-0175">Coiled coil</keyword>